<reference evidence="2" key="1">
    <citation type="journal article" date="2022" name="Genome Biol. Evol.">
        <title>A New Gene Family Diagnostic for Intracellular Biomineralization of Amorphous Ca Carbonates by Cyanobacteria.</title>
        <authorList>
            <person name="Benzerara K."/>
            <person name="Duprat E."/>
            <person name="Bitard-Feildel T."/>
            <person name="Caumes G."/>
            <person name="Cassier-Chauvat C."/>
            <person name="Chauvat F."/>
            <person name="Dezi M."/>
            <person name="Diop S.I."/>
            <person name="Gaschignard G."/>
            <person name="Gorgen S."/>
            <person name="Gugger M."/>
            <person name="Lopez-Garcia P."/>
            <person name="Millet M."/>
            <person name="Skouri-Panet F."/>
            <person name="Moreira D."/>
            <person name="Callebaut I."/>
        </authorList>
    </citation>
    <scope>NUCLEOTIDE SEQUENCE</scope>
    <source>
        <strain evidence="2">G9</strain>
    </source>
</reference>
<dbReference type="EMBL" id="JAKKUT010000002">
    <property type="protein sequence ID" value="MDG2991061.1"/>
    <property type="molecule type" value="Genomic_DNA"/>
</dbReference>
<dbReference type="RefSeq" id="WP_277866941.1">
    <property type="nucleotide sequence ID" value="NZ_JAKKUT010000002.1"/>
</dbReference>
<evidence type="ECO:0000256" key="1">
    <source>
        <dbReference type="SAM" id="MobiDB-lite"/>
    </source>
</evidence>
<feature type="compositionally biased region" description="Pro residues" evidence="1">
    <location>
        <begin position="343"/>
        <end position="357"/>
    </location>
</feature>
<comment type="caution">
    <text evidence="2">The sequence shown here is derived from an EMBL/GenBank/DDBJ whole genome shotgun (WGS) entry which is preliminary data.</text>
</comment>
<gene>
    <name evidence="2" type="ORF">L3556_09005</name>
</gene>
<reference evidence="2" key="2">
    <citation type="submission" date="2022-01" db="EMBL/GenBank/DDBJ databases">
        <authorList>
            <person name="Zivanovic Y."/>
            <person name="Moreira D."/>
            <person name="Lopez-Garcia P."/>
        </authorList>
    </citation>
    <scope>NUCLEOTIDE SEQUENCE</scope>
    <source>
        <strain evidence="2">G9</strain>
    </source>
</reference>
<name>A0ABT6EZM8_9SYNE</name>
<protein>
    <submittedName>
        <fullName evidence="2">Uncharacterized protein</fullName>
    </submittedName>
</protein>
<evidence type="ECO:0000313" key="2">
    <source>
        <dbReference type="EMBL" id="MDG2991061.1"/>
    </source>
</evidence>
<evidence type="ECO:0000313" key="3">
    <source>
        <dbReference type="Proteomes" id="UP001154265"/>
    </source>
</evidence>
<feature type="region of interest" description="Disordered" evidence="1">
    <location>
        <begin position="311"/>
        <end position="379"/>
    </location>
</feature>
<organism evidence="2 3">
    <name type="scientific">Candidatus Synechococcus calcipolaris G9</name>
    <dbReference type="NCBI Taxonomy" id="1497997"/>
    <lineage>
        <taxon>Bacteria</taxon>
        <taxon>Bacillati</taxon>
        <taxon>Cyanobacteriota</taxon>
        <taxon>Cyanophyceae</taxon>
        <taxon>Synechococcales</taxon>
        <taxon>Synechococcaceae</taxon>
        <taxon>Synechococcus</taxon>
    </lineage>
</organism>
<accession>A0ABT6EZM8</accession>
<dbReference type="Proteomes" id="UP001154265">
    <property type="component" value="Unassembled WGS sequence"/>
</dbReference>
<proteinExistence type="predicted"/>
<sequence>MATWEFLLQKEGDRAWLPLEPPSVEILEGCYRLMARCPSAETPIEVQIKHYYEQEGQPKQRYQRRTHRTSPSGLMGIIPFTYLEPGRWELSCRLTQEGVIQGGTFEIRLDVLAQVEDWDWMPTIPVTATEEPPVMLSAGLPEEESWSGPSESRDIAAPAIPVLESSPESDVLVPITQTSQKSVENLTDPQPLDAETAQQPTQPATLITLPQCAYTVFSDESLTIRGQVLVPGTVVIRLRNPLTREVILEDSIEPVGVAPNLEFAYEMPQLTHISVVVGEARVIPTTELGRSEIRQSQAFMVTILAAPDLPLASTAPKPKDESKSTIPVKPLQSSPVIQTPVSPAQPLPLHPPKPPRSPLDQPLVKPLASPPLLPRRRSPELPVLAPVQLTPSPSPGITLPPRLGAISESKRQRRVSLPTFCQPLSVVDVPVTPPPFSSAGSQERFWSNLQRLAQVEASQVGYQNEDGPIAEDFPLLPPILTLPEADMVANESMEIRVKLSQSKERVCVKLWVTNAETGDLIAGPRWLVDFDFQDNHSERETIVRIDIPSDAQALAIMAIAVNQDTCQESPTVALRRSVIKGR</sequence>
<keyword evidence="3" id="KW-1185">Reference proteome</keyword>